<dbReference type="Pfam" id="PF00550">
    <property type="entry name" value="PP-binding"/>
    <property type="match status" value="1"/>
</dbReference>
<dbReference type="PROSITE" id="PS50075">
    <property type="entry name" value="CARRIER"/>
    <property type="match status" value="1"/>
</dbReference>
<evidence type="ECO:0000313" key="5">
    <source>
        <dbReference type="EMBL" id="MFC0542648.1"/>
    </source>
</evidence>
<comment type="cofactor">
    <cofactor evidence="1">
        <name>pantetheine 4'-phosphate</name>
        <dbReference type="ChEBI" id="CHEBI:47942"/>
    </cofactor>
</comment>
<dbReference type="Gene3D" id="3.40.50.1820">
    <property type="entry name" value="alpha/beta hydrolase"/>
    <property type="match status" value="1"/>
</dbReference>
<dbReference type="Proteomes" id="UP001589810">
    <property type="component" value="Unassembled WGS sequence"/>
</dbReference>
<name>A0ABV6MQQ1_9PSEU</name>
<accession>A0ABV6MQQ1</accession>
<dbReference type="SUPFAM" id="SSF53474">
    <property type="entry name" value="alpha/beta-Hydrolases"/>
    <property type="match status" value="1"/>
</dbReference>
<dbReference type="PANTHER" id="PTHR45527">
    <property type="entry name" value="NONRIBOSOMAL PEPTIDE SYNTHETASE"/>
    <property type="match status" value="1"/>
</dbReference>
<comment type="caution">
    <text evidence="5">The sequence shown here is derived from an EMBL/GenBank/DDBJ whole genome shotgun (WGS) entry which is preliminary data.</text>
</comment>
<dbReference type="InterPro" id="IPR001031">
    <property type="entry name" value="Thioesterase"/>
</dbReference>
<dbReference type="InterPro" id="IPR036736">
    <property type="entry name" value="ACP-like_sf"/>
</dbReference>
<dbReference type="Gene3D" id="3.30.559.10">
    <property type="entry name" value="Chloramphenicol acetyltransferase-like domain"/>
    <property type="match status" value="1"/>
</dbReference>
<evidence type="ECO:0000259" key="4">
    <source>
        <dbReference type="PROSITE" id="PS50075"/>
    </source>
</evidence>
<feature type="domain" description="Carrier" evidence="4">
    <location>
        <begin position="462"/>
        <end position="537"/>
    </location>
</feature>
<dbReference type="SUPFAM" id="SSF47336">
    <property type="entry name" value="ACP-like"/>
    <property type="match status" value="1"/>
</dbReference>
<protein>
    <submittedName>
        <fullName evidence="5">Condensation domain-containing protein</fullName>
    </submittedName>
</protein>
<evidence type="ECO:0000313" key="6">
    <source>
        <dbReference type="Proteomes" id="UP001589810"/>
    </source>
</evidence>
<dbReference type="SMART" id="SM00823">
    <property type="entry name" value="PKS_PP"/>
    <property type="match status" value="1"/>
</dbReference>
<reference evidence="5 6" key="1">
    <citation type="submission" date="2024-09" db="EMBL/GenBank/DDBJ databases">
        <authorList>
            <person name="Sun Q."/>
            <person name="Mori K."/>
        </authorList>
    </citation>
    <scope>NUCLEOTIDE SEQUENCE [LARGE SCALE GENOMIC DNA]</scope>
    <source>
        <strain evidence="5 6">TBRC 1432</strain>
    </source>
</reference>
<sequence length="791" mass="85344">MSVDLDAATVTVPATAMQEALWWVHQRARNQSVYNLTWRLACDRPVDVEALAVAWQAVVDRHEALRTSVVQSDGALWLAVAPHVESTIRRVEVDDPGSAGTDTLLRLVAEEVHEQTIELDRAPLARLTTVRVGDEHELVLTVHHVALDGWAIQLLVQDLSSAYQAAQRGVRPAFDTVPVPFSVYAKESQEARDAGKWQPSLDHWRSTLDGAVSTTIAADHNRYAGTGAAGVTLRYAFSHEANAGFAALGASAFATPFAVALAALHIVLARGGAGPDVSVGAVLANRMTPRDQELVGYLANLCIASTTIGTGDTIADVVGRSRDAMWTMLSHQSVPYAAVFGALTESTQAMLNDYAPLLLNYLGPIGTGARLGDVGLRLHRTPNRAARSDIAIAFWETEDGFLTEIEYNTGRYERQTVLRLLHDIDTVLAADPSTPVASLPIRSRSVAGHVDHRAESPRATSLPDSPVWRQVARLWGDVLGTPPDDPDEDFFAVGGRSLKVLQLAAVIEAESGHSLDVIRWLADPTPRRLADQLGSTDRERPTSTLAVLRDGDGPHVHLVHGAGGAAQDYRHLLAALPAHWRVTLSQERDPLPGVPEMAARYRRDLDAVCSRPDLLCGWSMGSQICFEMAAGYPDPPRLAVLDGAPPVGYERDAAREAERLGAFATAICDSLGVEWSGSLPRTSGDDVELPMRALAACLGASGETVPASTLVERWQTYRRHTNAVADFTTDRVVHAPALLIGADLLDVQLDQWAQRLSPAPRRVRMPVGHYGLLGAEAAERIAAELKALLDA</sequence>
<dbReference type="PANTHER" id="PTHR45527:SF1">
    <property type="entry name" value="FATTY ACID SYNTHASE"/>
    <property type="match status" value="1"/>
</dbReference>
<dbReference type="RefSeq" id="WP_273941064.1">
    <property type="nucleotide sequence ID" value="NZ_CP097263.1"/>
</dbReference>
<dbReference type="InterPro" id="IPR009081">
    <property type="entry name" value="PP-bd_ACP"/>
</dbReference>
<dbReference type="Pfam" id="PF00668">
    <property type="entry name" value="Condensation"/>
    <property type="match status" value="1"/>
</dbReference>
<dbReference type="Pfam" id="PF00975">
    <property type="entry name" value="Thioesterase"/>
    <property type="match status" value="1"/>
</dbReference>
<organism evidence="5 6">
    <name type="scientific">Kutzneria chonburiensis</name>
    <dbReference type="NCBI Taxonomy" id="1483604"/>
    <lineage>
        <taxon>Bacteria</taxon>
        <taxon>Bacillati</taxon>
        <taxon>Actinomycetota</taxon>
        <taxon>Actinomycetes</taxon>
        <taxon>Pseudonocardiales</taxon>
        <taxon>Pseudonocardiaceae</taxon>
        <taxon>Kutzneria</taxon>
    </lineage>
</organism>
<dbReference type="InterPro" id="IPR023213">
    <property type="entry name" value="CAT-like_dom_sf"/>
</dbReference>
<evidence type="ECO:0000256" key="1">
    <source>
        <dbReference type="ARBA" id="ARBA00001957"/>
    </source>
</evidence>
<dbReference type="InterPro" id="IPR029058">
    <property type="entry name" value="AB_hydrolase_fold"/>
</dbReference>
<keyword evidence="3" id="KW-0597">Phosphoprotein</keyword>
<proteinExistence type="predicted"/>
<evidence type="ECO:0000256" key="2">
    <source>
        <dbReference type="ARBA" id="ARBA00022450"/>
    </source>
</evidence>
<keyword evidence="6" id="KW-1185">Reference proteome</keyword>
<dbReference type="EMBL" id="JBHLUD010000004">
    <property type="protein sequence ID" value="MFC0542648.1"/>
    <property type="molecule type" value="Genomic_DNA"/>
</dbReference>
<dbReference type="InterPro" id="IPR001242">
    <property type="entry name" value="Condensation_dom"/>
</dbReference>
<dbReference type="Gene3D" id="1.10.1200.10">
    <property type="entry name" value="ACP-like"/>
    <property type="match status" value="1"/>
</dbReference>
<keyword evidence="2" id="KW-0596">Phosphopantetheine</keyword>
<dbReference type="InterPro" id="IPR020806">
    <property type="entry name" value="PKS_PP-bd"/>
</dbReference>
<evidence type="ECO:0000256" key="3">
    <source>
        <dbReference type="ARBA" id="ARBA00022553"/>
    </source>
</evidence>
<gene>
    <name evidence="5" type="ORF">ACFFH7_14220</name>
</gene>
<dbReference type="Gene3D" id="3.30.559.30">
    <property type="entry name" value="Nonribosomal peptide synthetase, condensation domain"/>
    <property type="match status" value="1"/>
</dbReference>
<dbReference type="SUPFAM" id="SSF52777">
    <property type="entry name" value="CoA-dependent acyltransferases"/>
    <property type="match status" value="2"/>
</dbReference>